<dbReference type="Proteomes" id="UP000198796">
    <property type="component" value="Unassembled WGS sequence"/>
</dbReference>
<evidence type="ECO:0000259" key="1">
    <source>
        <dbReference type="Pfam" id="PF20272"/>
    </source>
</evidence>
<organism evidence="3 4">
    <name type="scientific">Poseidonocella pacifica</name>
    <dbReference type="NCBI Taxonomy" id="871651"/>
    <lineage>
        <taxon>Bacteria</taxon>
        <taxon>Pseudomonadati</taxon>
        <taxon>Pseudomonadota</taxon>
        <taxon>Alphaproteobacteria</taxon>
        <taxon>Rhodobacterales</taxon>
        <taxon>Roseobacteraceae</taxon>
        <taxon>Poseidonocella</taxon>
    </lineage>
</organism>
<protein>
    <submittedName>
        <fullName evidence="3">Uncharacterized protein</fullName>
    </submittedName>
</protein>
<dbReference type="InterPro" id="IPR046891">
    <property type="entry name" value="E2-ntca"/>
</dbReference>
<name>A0A1I0WJG2_9RHOB</name>
<evidence type="ECO:0000313" key="3">
    <source>
        <dbReference type="EMBL" id="SFA88899.1"/>
    </source>
</evidence>
<keyword evidence="4" id="KW-1185">Reference proteome</keyword>
<accession>A0A1I0WJG2</accession>
<evidence type="ECO:0000259" key="2">
    <source>
        <dbReference type="Pfam" id="PF20298"/>
    </source>
</evidence>
<reference evidence="3 4" key="1">
    <citation type="submission" date="2016-10" db="EMBL/GenBank/DDBJ databases">
        <authorList>
            <person name="de Groot N.N."/>
        </authorList>
    </citation>
    <scope>NUCLEOTIDE SEQUENCE [LARGE SCALE GENOMIC DNA]</scope>
    <source>
        <strain evidence="3 4">DSM 29316</strain>
    </source>
</reference>
<feature type="domain" description="Cysteine-rich" evidence="1">
    <location>
        <begin position="196"/>
        <end position="262"/>
    </location>
</feature>
<evidence type="ECO:0000313" key="4">
    <source>
        <dbReference type="Proteomes" id="UP000198796"/>
    </source>
</evidence>
<dbReference type="EMBL" id="FOJU01000002">
    <property type="protein sequence ID" value="SFA88899.1"/>
    <property type="molecule type" value="Genomic_DNA"/>
</dbReference>
<sequence>MNAVQQLLRSVPEWVSIKERQQEMATVLASPPGLGGSFPGGFWLMLEVSEHGGVAVSEVQDQRQLPEFCLERHINPDSTFCVFFRSEHPLEDTEAAKTWWSYLAVYLANQVYAKKRGIWPLGSGLSHGDAAHIQIKMEALAEPLGWKDDLWNAIFRGKGWLAEQLPRISKQRDRVVNARSPCPRGCTWKHKLLRKASCYVTSCDAGCNRAHKPILRAECPNRKVIEDLVLNEHERQRIETRIVDSLKVERRVCCGTMKRCPLRKS</sequence>
<dbReference type="STRING" id="871651.SAMN05421688_1502"/>
<gene>
    <name evidence="3" type="ORF">SAMN05421688_1502</name>
</gene>
<proteinExistence type="predicted"/>
<dbReference type="AlphaFoldDB" id="A0A1I0WJG2"/>
<dbReference type="Pfam" id="PF20298">
    <property type="entry name" value="E2-ntca"/>
    <property type="match status" value="1"/>
</dbReference>
<dbReference type="InterPro" id="IPR046892">
    <property type="entry name" value="E2-Crich"/>
</dbReference>
<dbReference type="Pfam" id="PF20272">
    <property type="entry name" value="E2-Crich"/>
    <property type="match status" value="1"/>
</dbReference>
<feature type="domain" description="Prokaryotic E2" evidence="2">
    <location>
        <begin position="45"/>
        <end position="120"/>
    </location>
</feature>